<gene>
    <name evidence="3" type="ORF">FOT62_24655</name>
</gene>
<evidence type="ECO:0000313" key="3">
    <source>
        <dbReference type="EMBL" id="TXE24607.1"/>
    </source>
</evidence>
<accession>A0A5C7BMI7</accession>
<dbReference type="AlphaFoldDB" id="A0A5C7BMI7"/>
<dbReference type="Gene3D" id="3.30.70.100">
    <property type="match status" value="1"/>
</dbReference>
<dbReference type="SUPFAM" id="SSF54909">
    <property type="entry name" value="Dimeric alpha+beta barrel"/>
    <property type="match status" value="1"/>
</dbReference>
<dbReference type="SMART" id="SM00886">
    <property type="entry name" value="Dabb"/>
    <property type="match status" value="1"/>
</dbReference>
<proteinExistence type="predicted"/>
<dbReference type="Pfam" id="PF07876">
    <property type="entry name" value="Dabb"/>
    <property type="match status" value="1"/>
</dbReference>
<dbReference type="InterPro" id="IPR013097">
    <property type="entry name" value="Dabb"/>
</dbReference>
<name>A0A5C7BMI7_SERMA</name>
<reference evidence="3 4" key="1">
    <citation type="submission" date="2019-07" db="EMBL/GenBank/DDBJ databases">
        <title>Serratia strains were isolated from fresh produce.</title>
        <authorList>
            <person name="Cho G.-S."/>
            <person name="Stein M."/>
            <person name="Lee W."/>
            <person name="Suh S.H."/>
            <person name="Franz C.M.A.P."/>
        </authorList>
    </citation>
    <scope>NUCLEOTIDE SEQUENCE [LARGE SCALE GENOMIC DNA]</scope>
    <source>
        <strain evidence="3 4">S16</strain>
    </source>
</reference>
<protein>
    <submittedName>
        <fullName evidence="3">Dabb family protein</fullName>
    </submittedName>
</protein>
<sequence length="109" mass="11802">MITGIRHLVLMRFRPGTAPATLAQIRAGFLALPGQVPGVMAVEWGENDSPEVWHGGLTHAVMMTFRDAQARAVYLPHPAHAALQGVMRPALAQVVVLDYPVWPDNVVTA</sequence>
<evidence type="ECO:0000256" key="1">
    <source>
        <dbReference type="ARBA" id="ARBA00011738"/>
    </source>
</evidence>
<dbReference type="EMBL" id="VOUQ01000031">
    <property type="protein sequence ID" value="TXE24607.1"/>
    <property type="molecule type" value="Genomic_DNA"/>
</dbReference>
<dbReference type="InterPro" id="IPR011008">
    <property type="entry name" value="Dimeric_a/b-barrel"/>
</dbReference>
<dbReference type="InterPro" id="IPR044662">
    <property type="entry name" value="HS1/DABB1-like"/>
</dbReference>
<dbReference type="Proteomes" id="UP000321126">
    <property type="component" value="Unassembled WGS sequence"/>
</dbReference>
<feature type="domain" description="Stress-response A/B barrel" evidence="2">
    <location>
        <begin position="5"/>
        <end position="99"/>
    </location>
</feature>
<dbReference type="PROSITE" id="PS51502">
    <property type="entry name" value="S_R_A_B_BARREL"/>
    <property type="match status" value="1"/>
</dbReference>
<evidence type="ECO:0000259" key="2">
    <source>
        <dbReference type="PROSITE" id="PS51502"/>
    </source>
</evidence>
<comment type="subunit">
    <text evidence="1">Homodimer.</text>
</comment>
<dbReference type="PANTHER" id="PTHR33178:SF10">
    <property type="entry name" value="STRESS-RESPONSE A_B BARREL DOMAIN-CONTAINING PROTEIN"/>
    <property type="match status" value="1"/>
</dbReference>
<comment type="caution">
    <text evidence="3">The sequence shown here is derived from an EMBL/GenBank/DDBJ whole genome shotgun (WGS) entry which is preliminary data.</text>
</comment>
<organism evidence="3 4">
    <name type="scientific">Serratia marcescens</name>
    <dbReference type="NCBI Taxonomy" id="615"/>
    <lineage>
        <taxon>Bacteria</taxon>
        <taxon>Pseudomonadati</taxon>
        <taxon>Pseudomonadota</taxon>
        <taxon>Gammaproteobacteria</taxon>
        <taxon>Enterobacterales</taxon>
        <taxon>Yersiniaceae</taxon>
        <taxon>Serratia</taxon>
    </lineage>
</organism>
<dbReference type="PANTHER" id="PTHR33178">
    <property type="match status" value="1"/>
</dbReference>
<evidence type="ECO:0000313" key="4">
    <source>
        <dbReference type="Proteomes" id="UP000321126"/>
    </source>
</evidence>